<keyword evidence="7" id="KW-0325">Glycoprotein</keyword>
<keyword evidence="6 9" id="KW-1133">Transmembrane helix</keyword>
<evidence type="ECO:0000256" key="6">
    <source>
        <dbReference type="ARBA" id="ARBA00022989"/>
    </source>
</evidence>
<dbReference type="InterPro" id="IPR045175">
    <property type="entry name" value="M28_fam"/>
</dbReference>
<feature type="transmembrane region" description="Helical" evidence="9">
    <location>
        <begin position="329"/>
        <end position="350"/>
    </location>
</feature>
<comment type="subcellular location">
    <subcellularLocation>
        <location evidence="2">Vacuole membrane</location>
        <topology evidence="2">Multi-pass membrane protein</topology>
    </subcellularLocation>
</comment>
<dbReference type="EMBL" id="JAERRJ010000004">
    <property type="protein sequence ID" value="MBL1075353.1"/>
    <property type="molecule type" value="Genomic_DNA"/>
</dbReference>
<dbReference type="SUPFAM" id="SSF53187">
    <property type="entry name" value="Zn-dependent exopeptidases"/>
    <property type="match status" value="1"/>
</dbReference>
<dbReference type="Gene3D" id="3.40.630.10">
    <property type="entry name" value="Zn peptidases"/>
    <property type="match status" value="1"/>
</dbReference>
<sequence length="755" mass="80236">MRVGRGLSGLLAFAVLLAVVVATAWEQQPHGFRPADAPGEVFSAARAFRTIDEIAQRPHPVGTPEHDRVRDHLVSELRKIGLETEIRSGIGRWPGSFRPDEIGIGRADNIIGRIPGSAPTGTVYLVAHYDSVASAPGANDDGAGVATVVEAARALRASETGLRNNLVVLITDAEEQGLIGAEAFVAAGDYDKQGVVVNLEARGAGGPVLLWRLTRPDGDLVRAVAQAIPHPNTDSFTTALAEGQTSSNTDFAAFETAGLRVLDWAFAGKSAYYHNRLDDPAHVSLPTLQQMGDNALAQAREFGQQDLGALDDPADRAYFGLPFGTLVVLPVWVMIALAVLALALVAWVIWQVRRNGETSIRRVLLAAATALAAVPLAMAAVYGWWWLLQAVRPDYRATTAGGIDPYRPELYQVAVIVLAVAVLGFWWAFARRVFGPTAAGVGLLTCVTVVGALAAALLPAAAVLVVIPAFAAAAGVAATFLVPESFRLPVLTVFLLPAALLLGGIVWSGVQAGLLGAPFLTAPLLMLLGGLLTLTLVHSWPQRRGWVIPALGLLLTVALTAAGLAVDRIDDTHPRLSQLMYALDADRREAQWISTLEPDEWTRNFVSPEDPAGAFAALWPKAVSSEAAPVQAISPPVAEIFADTTDGGQRTVKLRIRSQRGATRIDLRWGDAPISSLRVAGREITLDETRGFRFFAPPAEGVDVELVAAAGPLPLQLVDYTWLPDSGVEAYPSTPEDTYLRQDSACVVFAAVPGL</sequence>
<evidence type="ECO:0000313" key="11">
    <source>
        <dbReference type="EMBL" id="MBL1075353.1"/>
    </source>
</evidence>
<comment type="function">
    <text evidence="1">May be involved in vacuolar sorting and osmoregulation.</text>
</comment>
<evidence type="ECO:0000256" key="3">
    <source>
        <dbReference type="ARBA" id="ARBA00010918"/>
    </source>
</evidence>
<evidence type="ECO:0000313" key="12">
    <source>
        <dbReference type="Proteomes" id="UP000602198"/>
    </source>
</evidence>
<keyword evidence="12" id="KW-1185">Reference proteome</keyword>
<evidence type="ECO:0000256" key="8">
    <source>
        <dbReference type="ARBA" id="ARBA00031512"/>
    </source>
</evidence>
<comment type="caution">
    <text evidence="11">The sequence shown here is derived from an EMBL/GenBank/DDBJ whole genome shotgun (WGS) entry which is preliminary data.</text>
</comment>
<evidence type="ECO:0000256" key="1">
    <source>
        <dbReference type="ARBA" id="ARBA00003273"/>
    </source>
</evidence>
<dbReference type="Pfam" id="PF04389">
    <property type="entry name" value="Peptidase_M28"/>
    <property type="match status" value="1"/>
</dbReference>
<evidence type="ECO:0000256" key="9">
    <source>
        <dbReference type="SAM" id="Phobius"/>
    </source>
</evidence>
<evidence type="ECO:0000259" key="10">
    <source>
        <dbReference type="Pfam" id="PF04389"/>
    </source>
</evidence>
<feature type="transmembrane region" description="Helical" evidence="9">
    <location>
        <begin position="410"/>
        <end position="429"/>
    </location>
</feature>
<comment type="similarity">
    <text evidence="3">Belongs to the peptidase M28 family.</text>
</comment>
<evidence type="ECO:0000256" key="2">
    <source>
        <dbReference type="ARBA" id="ARBA00004128"/>
    </source>
</evidence>
<feature type="domain" description="Peptidase M28" evidence="10">
    <location>
        <begin position="109"/>
        <end position="297"/>
    </location>
</feature>
<name>A0ABS1M874_9NOCA</name>
<dbReference type="Proteomes" id="UP000602198">
    <property type="component" value="Unassembled WGS sequence"/>
</dbReference>
<feature type="transmembrane region" description="Helical" evidence="9">
    <location>
        <begin position="519"/>
        <end position="540"/>
    </location>
</feature>
<evidence type="ECO:0000256" key="5">
    <source>
        <dbReference type="ARBA" id="ARBA00022554"/>
    </source>
</evidence>
<dbReference type="PANTHER" id="PTHR12147:SF58">
    <property type="entry name" value="VACUOLAR MEMBRANE PROTEASE"/>
    <property type="match status" value="1"/>
</dbReference>
<feature type="transmembrane region" description="Helical" evidence="9">
    <location>
        <begin position="362"/>
        <end position="385"/>
    </location>
</feature>
<accession>A0ABS1M874</accession>
<keyword evidence="9" id="KW-0472">Membrane</keyword>
<reference evidence="11 12" key="1">
    <citation type="submission" date="2021-01" db="EMBL/GenBank/DDBJ databases">
        <title>WGS of actinomycetes isolated from Thailand.</title>
        <authorList>
            <person name="Thawai C."/>
        </authorList>
    </citation>
    <scope>NUCLEOTIDE SEQUENCE [LARGE SCALE GENOMIC DNA]</scope>
    <source>
        <strain evidence="11 12">LPG 2</strain>
    </source>
</reference>
<feature type="transmembrane region" description="Helical" evidence="9">
    <location>
        <begin position="441"/>
        <end position="474"/>
    </location>
</feature>
<evidence type="ECO:0000256" key="4">
    <source>
        <dbReference type="ARBA" id="ARBA00017435"/>
    </source>
</evidence>
<organism evidence="11 12">
    <name type="scientific">Nocardia acididurans</name>
    <dbReference type="NCBI Taxonomy" id="2802282"/>
    <lineage>
        <taxon>Bacteria</taxon>
        <taxon>Bacillati</taxon>
        <taxon>Actinomycetota</taxon>
        <taxon>Actinomycetes</taxon>
        <taxon>Mycobacteriales</taxon>
        <taxon>Nocardiaceae</taxon>
        <taxon>Nocardia</taxon>
    </lineage>
</organism>
<evidence type="ECO:0000256" key="7">
    <source>
        <dbReference type="ARBA" id="ARBA00023180"/>
    </source>
</evidence>
<keyword evidence="5" id="KW-0926">Vacuole</keyword>
<dbReference type="RefSeq" id="WP_201947227.1">
    <property type="nucleotide sequence ID" value="NZ_JAERRJ010000004.1"/>
</dbReference>
<feature type="transmembrane region" description="Helical" evidence="9">
    <location>
        <begin position="546"/>
        <end position="566"/>
    </location>
</feature>
<keyword evidence="9" id="KW-0812">Transmembrane</keyword>
<proteinExistence type="inferred from homology"/>
<dbReference type="InterPro" id="IPR007484">
    <property type="entry name" value="Peptidase_M28"/>
</dbReference>
<feature type="transmembrane region" description="Helical" evidence="9">
    <location>
        <begin position="486"/>
        <end position="507"/>
    </location>
</feature>
<gene>
    <name evidence="11" type="ORF">JK358_13210</name>
</gene>
<dbReference type="PANTHER" id="PTHR12147">
    <property type="entry name" value="METALLOPEPTIDASE M28 FAMILY MEMBER"/>
    <property type="match status" value="1"/>
</dbReference>
<protein>
    <recommendedName>
        <fullName evidence="4">Vacuolar membrane protease</fullName>
    </recommendedName>
    <alternativeName>
        <fullName evidence="8">FXNA-related family protease 1</fullName>
    </alternativeName>
</protein>